<gene>
    <name evidence="1" type="ORF">Q7514_32910</name>
</gene>
<reference evidence="1 2" key="1">
    <citation type="submission" date="2023-07" db="EMBL/GenBank/DDBJ databases">
        <authorList>
            <person name="Girao M."/>
            <person name="Carvalho M.F."/>
        </authorList>
    </citation>
    <scope>NUCLEOTIDE SEQUENCE [LARGE SCALE GENOMIC DNA]</scope>
    <source>
        <strain evidence="1 2">YIM65754</strain>
    </source>
</reference>
<evidence type="ECO:0000313" key="2">
    <source>
        <dbReference type="Proteomes" id="UP001336020"/>
    </source>
</evidence>
<dbReference type="EMBL" id="JAUTXY010000037">
    <property type="protein sequence ID" value="MEE2062332.1"/>
    <property type="molecule type" value="Genomic_DNA"/>
</dbReference>
<protein>
    <submittedName>
        <fullName evidence="1">Uncharacterized protein</fullName>
    </submittedName>
</protein>
<name>A0ABU7LM78_9NOCA</name>
<organism evidence="1 2">
    <name type="scientific">Rhodococcus artemisiae</name>
    <dbReference type="NCBI Taxonomy" id="714159"/>
    <lineage>
        <taxon>Bacteria</taxon>
        <taxon>Bacillati</taxon>
        <taxon>Actinomycetota</taxon>
        <taxon>Actinomycetes</taxon>
        <taxon>Mycobacteriales</taxon>
        <taxon>Nocardiaceae</taxon>
        <taxon>Rhodococcus</taxon>
    </lineage>
</organism>
<dbReference type="RefSeq" id="WP_330137365.1">
    <property type="nucleotide sequence ID" value="NZ_JAUTXY010000037.1"/>
</dbReference>
<evidence type="ECO:0000313" key="1">
    <source>
        <dbReference type="EMBL" id="MEE2062332.1"/>
    </source>
</evidence>
<comment type="caution">
    <text evidence="1">The sequence shown here is derived from an EMBL/GenBank/DDBJ whole genome shotgun (WGS) entry which is preliminary data.</text>
</comment>
<proteinExistence type="predicted"/>
<accession>A0ABU7LM78</accession>
<keyword evidence="2" id="KW-1185">Reference proteome</keyword>
<dbReference type="Proteomes" id="UP001336020">
    <property type="component" value="Unassembled WGS sequence"/>
</dbReference>
<sequence length="66" mass="7109">MTDPRIIDTDFGSITVRNELPDTVTLAVDDGLNAQRVLLLQLDEAHQLIDGVRAAIRAAHTADKAG</sequence>